<proteinExistence type="inferred from homology"/>
<dbReference type="PANTHER" id="PTHR33692">
    <property type="entry name" value="RIBOSOME MATURATION FACTOR RIMM"/>
    <property type="match status" value="1"/>
</dbReference>
<dbReference type="Pfam" id="PF01782">
    <property type="entry name" value="RimM"/>
    <property type="match status" value="1"/>
</dbReference>
<dbReference type="AlphaFoldDB" id="A0A0P0G8X2"/>
<evidence type="ECO:0000259" key="6">
    <source>
        <dbReference type="Pfam" id="PF01782"/>
    </source>
</evidence>
<dbReference type="GO" id="GO:0005737">
    <property type="term" value="C:cytoplasm"/>
    <property type="evidence" value="ECO:0007669"/>
    <property type="project" value="UniProtKB-SubCell"/>
</dbReference>
<name>A0A0P0G8X2_9BACE</name>
<sequence length="178" mass="20362">MIKREDVYKIGVFNKPHGIHGELSFTFTDDLFDRVEAEYLICLLDGIFVPFFLEEYRFRSDSTALVKLEGVDTAERARMFTNVEVYFPAKHAEDAGPGELTWDFFVGFRVEEVNHGDLGEVTEVDTTTINTLFVVDHQGEELLIPAQEEFILNIDQKHKVITMDLPEGLLALDETEEV</sequence>
<evidence type="ECO:0000256" key="5">
    <source>
        <dbReference type="HAMAP-Rule" id="MF_00014"/>
    </source>
</evidence>
<gene>
    <name evidence="5 8" type="primary">rimM</name>
    <name evidence="8" type="ORF">BcellWH2_01399</name>
</gene>
<evidence type="ECO:0000256" key="2">
    <source>
        <dbReference type="ARBA" id="ARBA00022517"/>
    </source>
</evidence>
<dbReference type="RefSeq" id="WP_029428266.1">
    <property type="nucleotide sequence ID" value="NZ_CP012801.1"/>
</dbReference>
<dbReference type="GO" id="GO:0006364">
    <property type="term" value="P:rRNA processing"/>
    <property type="evidence" value="ECO:0007669"/>
    <property type="project" value="UniProtKB-UniRule"/>
</dbReference>
<dbReference type="SUPFAM" id="SSF50346">
    <property type="entry name" value="PRC-barrel domain"/>
    <property type="match status" value="1"/>
</dbReference>
<dbReference type="SUPFAM" id="SSF50447">
    <property type="entry name" value="Translation proteins"/>
    <property type="match status" value="1"/>
</dbReference>
<keyword evidence="1 5" id="KW-0963">Cytoplasm</keyword>
<evidence type="ECO:0000313" key="9">
    <source>
        <dbReference type="Proteomes" id="UP000061809"/>
    </source>
</evidence>
<accession>A0A0P0G8X2</accession>
<dbReference type="InterPro" id="IPR011961">
    <property type="entry name" value="RimM"/>
</dbReference>
<keyword evidence="3 5" id="KW-0698">rRNA processing</keyword>
<dbReference type="NCBIfam" id="TIGR02273">
    <property type="entry name" value="16S_RimM"/>
    <property type="match status" value="1"/>
</dbReference>
<dbReference type="GO" id="GO:0005840">
    <property type="term" value="C:ribosome"/>
    <property type="evidence" value="ECO:0007669"/>
    <property type="project" value="InterPro"/>
</dbReference>
<comment type="subunit">
    <text evidence="5">Binds ribosomal protein uS19.</text>
</comment>
<dbReference type="GO" id="GO:0043022">
    <property type="term" value="F:ribosome binding"/>
    <property type="evidence" value="ECO:0007669"/>
    <property type="project" value="InterPro"/>
</dbReference>
<comment type="similarity">
    <text evidence="5">Belongs to the RimM family.</text>
</comment>
<dbReference type="EMBL" id="CP012801">
    <property type="protein sequence ID" value="ALJ58660.1"/>
    <property type="molecule type" value="Genomic_DNA"/>
</dbReference>
<dbReference type="Pfam" id="PF24986">
    <property type="entry name" value="PRC_RimM"/>
    <property type="match status" value="1"/>
</dbReference>
<evidence type="ECO:0000259" key="7">
    <source>
        <dbReference type="Pfam" id="PF24986"/>
    </source>
</evidence>
<feature type="domain" description="RimM N-terminal" evidence="6">
    <location>
        <begin position="10"/>
        <end position="89"/>
    </location>
</feature>
<dbReference type="InterPro" id="IPR036976">
    <property type="entry name" value="RimM_N_sf"/>
</dbReference>
<dbReference type="HAMAP" id="MF_00014">
    <property type="entry name" value="Ribosome_mat_RimM"/>
    <property type="match status" value="1"/>
</dbReference>
<evidence type="ECO:0000313" key="8">
    <source>
        <dbReference type="EMBL" id="ALJ58660.1"/>
    </source>
</evidence>
<dbReference type="Gene3D" id="2.40.30.60">
    <property type="entry name" value="RimM"/>
    <property type="match status" value="1"/>
</dbReference>
<protein>
    <recommendedName>
        <fullName evidence="5">Ribosome maturation factor RimM</fullName>
    </recommendedName>
</protein>
<dbReference type="PANTHER" id="PTHR33692:SF1">
    <property type="entry name" value="RIBOSOME MATURATION FACTOR RIMM"/>
    <property type="match status" value="1"/>
</dbReference>
<evidence type="ECO:0000256" key="4">
    <source>
        <dbReference type="ARBA" id="ARBA00023186"/>
    </source>
</evidence>
<reference evidence="8 9" key="1">
    <citation type="journal article" date="2015" name="Science">
        <title>Genetic determinants of in vivo fitness and diet responsiveness in multiple human gut Bacteroides.</title>
        <authorList>
            <person name="Wu M."/>
            <person name="McNulty N.P."/>
            <person name="Rodionov D.A."/>
            <person name="Khoroshkin M.S."/>
            <person name="Griffin N.W."/>
            <person name="Cheng J."/>
            <person name="Latreille P."/>
            <person name="Kerstetter R.A."/>
            <person name="Terrapon N."/>
            <person name="Henrissat B."/>
            <person name="Osterman A.L."/>
            <person name="Gordon J.I."/>
        </authorList>
    </citation>
    <scope>NUCLEOTIDE SEQUENCE [LARGE SCALE GENOMIC DNA]</scope>
    <source>
        <strain evidence="8 9">WH2</strain>
    </source>
</reference>
<dbReference type="InterPro" id="IPR002676">
    <property type="entry name" value="RimM_N"/>
</dbReference>
<dbReference type="InterPro" id="IPR011033">
    <property type="entry name" value="PRC_barrel-like_sf"/>
</dbReference>
<comment type="subcellular location">
    <subcellularLocation>
        <location evidence="5">Cytoplasm</location>
    </subcellularLocation>
</comment>
<organism evidence="8 9">
    <name type="scientific">Bacteroides cellulosilyticus</name>
    <dbReference type="NCBI Taxonomy" id="246787"/>
    <lineage>
        <taxon>Bacteria</taxon>
        <taxon>Pseudomonadati</taxon>
        <taxon>Bacteroidota</taxon>
        <taxon>Bacteroidia</taxon>
        <taxon>Bacteroidales</taxon>
        <taxon>Bacteroidaceae</taxon>
        <taxon>Bacteroides</taxon>
    </lineage>
</organism>
<dbReference type="Proteomes" id="UP000061809">
    <property type="component" value="Chromosome"/>
</dbReference>
<evidence type="ECO:0000256" key="3">
    <source>
        <dbReference type="ARBA" id="ARBA00022552"/>
    </source>
</evidence>
<dbReference type="PATRIC" id="fig|246787.4.peg.1443"/>
<comment type="domain">
    <text evidence="5">The PRC barrel domain binds ribosomal protein uS19.</text>
</comment>
<dbReference type="InterPro" id="IPR009000">
    <property type="entry name" value="Transl_B-barrel_sf"/>
</dbReference>
<comment type="function">
    <text evidence="5">An accessory protein needed during the final step in the assembly of 30S ribosomal subunit, possibly for assembly of the head region. Essential for efficient processing of 16S rRNA. May be needed both before and after RbfA during the maturation of 16S rRNA. It has affinity for free ribosomal 30S subunits but not for 70S ribosomes.</text>
</comment>
<keyword evidence="4 5" id="KW-0143">Chaperone</keyword>
<feature type="domain" description="Ribosome maturation factor RimM PRC barrel" evidence="7">
    <location>
        <begin position="102"/>
        <end position="169"/>
    </location>
</feature>
<keyword evidence="2 5" id="KW-0690">Ribosome biogenesis</keyword>
<dbReference type="InterPro" id="IPR056792">
    <property type="entry name" value="PRC_RimM"/>
</dbReference>
<dbReference type="KEGG" id="bcel:BcellWH2_01399"/>
<dbReference type="GO" id="GO:0042274">
    <property type="term" value="P:ribosomal small subunit biogenesis"/>
    <property type="evidence" value="ECO:0007669"/>
    <property type="project" value="UniProtKB-UniRule"/>
</dbReference>
<evidence type="ECO:0000256" key="1">
    <source>
        <dbReference type="ARBA" id="ARBA00022490"/>
    </source>
</evidence>
<dbReference type="Gene3D" id="2.30.30.240">
    <property type="entry name" value="PRC-barrel domain"/>
    <property type="match status" value="1"/>
</dbReference>